<proteinExistence type="predicted"/>
<dbReference type="GO" id="GO:0008271">
    <property type="term" value="F:secondary active sulfate transmembrane transporter activity"/>
    <property type="evidence" value="ECO:0007669"/>
    <property type="project" value="InterPro"/>
</dbReference>
<evidence type="ECO:0000256" key="4">
    <source>
        <dbReference type="ARBA" id="ARBA00023136"/>
    </source>
</evidence>
<dbReference type="InterPro" id="IPR018045">
    <property type="entry name" value="S04_transporter_CS"/>
</dbReference>
<dbReference type="AlphaFoldDB" id="A0A1W0WPA0"/>
<dbReference type="InterPro" id="IPR001902">
    <property type="entry name" value="SLC26A/SulP_fam"/>
</dbReference>
<dbReference type="InterPro" id="IPR036513">
    <property type="entry name" value="STAS_dom_sf"/>
</dbReference>
<dbReference type="PROSITE" id="PS01130">
    <property type="entry name" value="SLC26A"/>
    <property type="match status" value="1"/>
</dbReference>
<feature type="transmembrane region" description="Helical" evidence="6">
    <location>
        <begin position="305"/>
        <end position="325"/>
    </location>
</feature>
<feature type="transmembrane region" description="Helical" evidence="6">
    <location>
        <begin position="386"/>
        <end position="408"/>
    </location>
</feature>
<dbReference type="GO" id="GO:0016020">
    <property type="term" value="C:membrane"/>
    <property type="evidence" value="ECO:0007669"/>
    <property type="project" value="UniProtKB-SubCell"/>
</dbReference>
<dbReference type="InterPro" id="IPR002645">
    <property type="entry name" value="STAS_dom"/>
</dbReference>
<dbReference type="OrthoDB" id="288203at2759"/>
<keyword evidence="4 6" id="KW-0472">Membrane</keyword>
<comment type="subcellular location">
    <subcellularLocation>
        <location evidence="1">Membrane</location>
        <topology evidence="1">Multi-pass membrane protein</topology>
    </subcellularLocation>
</comment>
<dbReference type="Pfam" id="PF00916">
    <property type="entry name" value="Sulfate_transp"/>
    <property type="match status" value="1"/>
</dbReference>
<keyword evidence="2 6" id="KW-0812">Transmembrane</keyword>
<gene>
    <name evidence="8" type="ORF">BV898_08885</name>
</gene>
<evidence type="ECO:0000256" key="6">
    <source>
        <dbReference type="SAM" id="Phobius"/>
    </source>
</evidence>
<dbReference type="PANTHER" id="PTHR11814">
    <property type="entry name" value="SULFATE TRANSPORTER"/>
    <property type="match status" value="1"/>
</dbReference>
<dbReference type="Proteomes" id="UP000192578">
    <property type="component" value="Unassembled WGS sequence"/>
</dbReference>
<evidence type="ECO:0000313" key="9">
    <source>
        <dbReference type="Proteomes" id="UP000192578"/>
    </source>
</evidence>
<protein>
    <submittedName>
        <fullName evidence="8">Pendrin</fullName>
    </submittedName>
</protein>
<feature type="transmembrane region" description="Helical" evidence="6">
    <location>
        <begin position="489"/>
        <end position="509"/>
    </location>
</feature>
<feature type="domain" description="STAS" evidence="7">
    <location>
        <begin position="576"/>
        <end position="778"/>
    </location>
</feature>
<name>A0A1W0WPA0_HYPEX</name>
<comment type="caution">
    <text evidence="8">The sequence shown here is derived from an EMBL/GenBank/DDBJ whole genome shotgun (WGS) entry which is preliminary data.</text>
</comment>
<feature type="transmembrane region" description="Helical" evidence="6">
    <location>
        <begin position="463"/>
        <end position="483"/>
    </location>
</feature>
<dbReference type="InterPro" id="IPR011547">
    <property type="entry name" value="SLC26A/SulP_dom"/>
</dbReference>
<feature type="region of interest" description="Disordered" evidence="5">
    <location>
        <begin position="788"/>
        <end position="812"/>
    </location>
</feature>
<evidence type="ECO:0000256" key="3">
    <source>
        <dbReference type="ARBA" id="ARBA00022989"/>
    </source>
</evidence>
<feature type="transmembrane region" description="Helical" evidence="6">
    <location>
        <begin position="223"/>
        <end position="246"/>
    </location>
</feature>
<evidence type="ECO:0000256" key="1">
    <source>
        <dbReference type="ARBA" id="ARBA00004141"/>
    </source>
</evidence>
<organism evidence="8 9">
    <name type="scientific">Hypsibius exemplaris</name>
    <name type="common">Freshwater tardigrade</name>
    <dbReference type="NCBI Taxonomy" id="2072580"/>
    <lineage>
        <taxon>Eukaryota</taxon>
        <taxon>Metazoa</taxon>
        <taxon>Ecdysozoa</taxon>
        <taxon>Tardigrada</taxon>
        <taxon>Eutardigrada</taxon>
        <taxon>Parachela</taxon>
        <taxon>Hypsibioidea</taxon>
        <taxon>Hypsibiidae</taxon>
        <taxon>Hypsibius</taxon>
    </lineage>
</organism>
<dbReference type="NCBIfam" id="TIGR00815">
    <property type="entry name" value="sulP"/>
    <property type="match status" value="1"/>
</dbReference>
<keyword evidence="9" id="KW-1185">Reference proteome</keyword>
<reference evidence="9" key="1">
    <citation type="submission" date="2017-01" db="EMBL/GenBank/DDBJ databases">
        <title>Comparative genomics of anhydrobiosis in the tardigrade Hypsibius dujardini.</title>
        <authorList>
            <person name="Yoshida Y."/>
            <person name="Koutsovoulos G."/>
            <person name="Laetsch D."/>
            <person name="Stevens L."/>
            <person name="Kumar S."/>
            <person name="Horikawa D."/>
            <person name="Ishino K."/>
            <person name="Komine S."/>
            <person name="Tomita M."/>
            <person name="Blaxter M."/>
            <person name="Arakawa K."/>
        </authorList>
    </citation>
    <scope>NUCLEOTIDE SEQUENCE [LARGE SCALE GENOMIC DNA]</scope>
    <source>
        <strain evidence="9">Z151</strain>
    </source>
</reference>
<evidence type="ECO:0000259" key="7">
    <source>
        <dbReference type="PROSITE" id="PS50801"/>
    </source>
</evidence>
<feature type="transmembrane region" description="Helical" evidence="6">
    <location>
        <begin position="345"/>
        <end position="366"/>
    </location>
</feature>
<dbReference type="CDD" id="cd07042">
    <property type="entry name" value="STAS_SulP_like_sulfate_transporter"/>
    <property type="match status" value="1"/>
</dbReference>
<evidence type="ECO:0000256" key="5">
    <source>
        <dbReference type="SAM" id="MobiDB-lite"/>
    </source>
</evidence>
<dbReference type="Gene3D" id="3.30.750.24">
    <property type="entry name" value="STAS domain"/>
    <property type="match status" value="1"/>
</dbReference>
<feature type="transmembrane region" description="Helical" evidence="6">
    <location>
        <begin position="80"/>
        <end position="98"/>
    </location>
</feature>
<dbReference type="Pfam" id="PF01740">
    <property type="entry name" value="STAS"/>
    <property type="match status" value="1"/>
</dbReference>
<evidence type="ECO:0000256" key="2">
    <source>
        <dbReference type="ARBA" id="ARBA00022692"/>
    </source>
</evidence>
<feature type="transmembrane region" description="Helical" evidence="6">
    <location>
        <begin position="130"/>
        <end position="152"/>
    </location>
</feature>
<feature type="compositionally biased region" description="Acidic residues" evidence="5">
    <location>
        <begin position="793"/>
        <end position="804"/>
    </location>
</feature>
<keyword evidence="3 6" id="KW-1133">Transmembrane helix</keyword>
<feature type="transmembrane region" description="Helical" evidence="6">
    <location>
        <begin position="521"/>
        <end position="548"/>
    </location>
</feature>
<accession>A0A1W0WPA0</accession>
<dbReference type="SUPFAM" id="SSF52091">
    <property type="entry name" value="SpoIIaa-like"/>
    <property type="match status" value="1"/>
</dbReference>
<evidence type="ECO:0000313" key="8">
    <source>
        <dbReference type="EMBL" id="OQV17022.1"/>
    </source>
</evidence>
<dbReference type="EMBL" id="MTYJ01000067">
    <property type="protein sequence ID" value="OQV17022.1"/>
    <property type="molecule type" value="Genomic_DNA"/>
</dbReference>
<sequence>MSTHNPDRRESGVGDDSVLLKSSTLRARRNIIVTRPIFSQDKFDNSQELGEYGTPTSPWGKLQRSVHRKISAAREWRPSLYRLVLGFLMGAFPILKWIPRYRVKQYLAKDCIAGFTVGIMNIPQGMAYSLLASMPAVFGLYTSFFPVLIYTLMATSKHVSVGVFAIVSIMTGKVVNRYALPTRSVAAASFLPAGSNASIPGLTDSIATEEMDVNSHLDARIRVVVALTMAVGIWQLLMGLLGLGYLTVYLSDQLVKGFTTGSAFHVFTSQLKSIFGLRKMIEYNGAFKLIYTYRDFFSMIKDTHIPTLIVSIVCTIFLLLVKYLFNDNAWIQRRLPMRLPIPGELLVVIFGTLASYLMALGPKYGVDIVGLIPLGMPVPQVPDLSILPAFALDSFAIAIVSFAITLSLSKLYATKYKYEMDSSQELRALGCSNIFGGFFQCIPSTGSLGRTAVQTSIGGETQIVSIISAAFVMVVLLAMGHLMEPLPKACLGCIIMVALIGMLKQVGVIRKLWKVSAIDTSVFFVSLLAVVLLDVDIGLGVAVGWSLLTVVFRTQRPDVSVLGRALHTDIYKRIDVYKSAAEVDGCKIIRFDAPLYFANAEYFQQRVRSISKLDHRGITLTRPPVPDKPAAKDVVVHDASRGSHDAQMEVIEMSRIVDVKRHALPQTSNKRVPSAEIVYHPSNSSTSPSTVDAATWTADFFEQPVKHVVLDCSSMCFVDINGIQAIKDLAAECSDMGISLYLASCKANMRESLALCGFSEELNVDHLFVTVHDAVMFVIRARRQAEKLREPSLPEEEETEDTFDMDFPGLSSFGDGRWSLKTATFGTQTSPMKAPPASASKF</sequence>
<dbReference type="PROSITE" id="PS50801">
    <property type="entry name" value="STAS"/>
    <property type="match status" value="1"/>
</dbReference>